<accession>A0AAV6K105</accession>
<dbReference type="SUPFAM" id="SSF56112">
    <property type="entry name" value="Protein kinase-like (PK-like)"/>
    <property type="match status" value="1"/>
</dbReference>
<proteinExistence type="predicted"/>
<evidence type="ECO:0000256" key="1">
    <source>
        <dbReference type="ARBA" id="ARBA00004236"/>
    </source>
</evidence>
<dbReference type="Gene3D" id="3.30.200.20">
    <property type="entry name" value="Phosphorylase Kinase, domain 1"/>
    <property type="match status" value="1"/>
</dbReference>
<dbReference type="PROSITE" id="PS50011">
    <property type="entry name" value="PROTEIN_KINASE_DOM"/>
    <property type="match status" value="1"/>
</dbReference>
<dbReference type="GO" id="GO:0005886">
    <property type="term" value="C:plasma membrane"/>
    <property type="evidence" value="ECO:0007669"/>
    <property type="project" value="UniProtKB-SubCell"/>
</dbReference>
<dbReference type="Pfam" id="PF07714">
    <property type="entry name" value="PK_Tyr_Ser-Thr"/>
    <property type="match status" value="1"/>
</dbReference>
<keyword evidence="6" id="KW-1185">Reference proteome</keyword>
<evidence type="ECO:0000313" key="6">
    <source>
        <dbReference type="Proteomes" id="UP000823749"/>
    </source>
</evidence>
<sequence>MGCFPVLKNKKKKYEQTTYIKHVNAQEHSPTTLPEPHIQTRTLKSAPPSFRTRAKPTQPIHKITNSRTRTLSAPSSLSAAEQDALSAIECEEQQQESKSTIGLGKEHRSPSPQPLPLPSPQTQSSSVLKTMGSFKSATSSGPLNGSGPLPLPPFGTLWYFSYEELSAACHNFSPERCMSEGLSSMIYRASLGDDNSSSKKLEATVTRIQAYTQGLREFLNEVNTLASLQHPNLCKLIGFHARDGSEQRMLVYERLYHGSLDRLLYGRSDGPTVDWNARMKVAFCAAQGLTFLHEEGPFQAMFNEFSTANIQIDKDFSAKLSGYGCINHIPETEIRNSSVALANVSVETLERGVLTPKSNVWCFGIVLLELLTGRKNLDSRHPKEEMNLVKWSRPFLADDCRLSLIMDPQLKGRFPAKAARTVADVAQRCLHKDPSERPTMRTVLEHLKTIQDLKYSCRFPLQEPGAIAGKNMSRSSSLNVIIMPTPKSSFSPSPPTTVPSIAPTRPIALPMSLHPRTCSSVITFEGIDCQESQKSSSSILRRADVEGF</sequence>
<dbReference type="GO" id="GO:0004672">
    <property type="term" value="F:protein kinase activity"/>
    <property type="evidence" value="ECO:0007669"/>
    <property type="project" value="InterPro"/>
</dbReference>
<evidence type="ECO:0000259" key="4">
    <source>
        <dbReference type="PROSITE" id="PS50011"/>
    </source>
</evidence>
<name>A0AAV6K105_9ERIC</name>
<feature type="domain" description="Protein kinase" evidence="4">
    <location>
        <begin position="172"/>
        <end position="449"/>
    </location>
</feature>
<feature type="region of interest" description="Disordered" evidence="3">
    <location>
        <begin position="25"/>
        <end position="78"/>
    </location>
</feature>
<evidence type="ECO:0000256" key="3">
    <source>
        <dbReference type="SAM" id="MobiDB-lite"/>
    </source>
</evidence>
<dbReference type="InterPro" id="IPR000719">
    <property type="entry name" value="Prot_kinase_dom"/>
</dbReference>
<evidence type="ECO:0000313" key="5">
    <source>
        <dbReference type="EMBL" id="KAG5546086.1"/>
    </source>
</evidence>
<dbReference type="PANTHER" id="PTHR45621">
    <property type="entry name" value="OS01G0588500 PROTEIN-RELATED"/>
    <property type="match status" value="1"/>
</dbReference>
<comment type="subcellular location">
    <subcellularLocation>
        <location evidence="1">Cell membrane</location>
    </subcellularLocation>
</comment>
<organism evidence="5 6">
    <name type="scientific">Rhododendron griersonianum</name>
    <dbReference type="NCBI Taxonomy" id="479676"/>
    <lineage>
        <taxon>Eukaryota</taxon>
        <taxon>Viridiplantae</taxon>
        <taxon>Streptophyta</taxon>
        <taxon>Embryophyta</taxon>
        <taxon>Tracheophyta</taxon>
        <taxon>Spermatophyta</taxon>
        <taxon>Magnoliopsida</taxon>
        <taxon>eudicotyledons</taxon>
        <taxon>Gunneridae</taxon>
        <taxon>Pentapetalae</taxon>
        <taxon>asterids</taxon>
        <taxon>Ericales</taxon>
        <taxon>Ericaceae</taxon>
        <taxon>Ericoideae</taxon>
        <taxon>Rhodoreae</taxon>
        <taxon>Rhododendron</taxon>
    </lineage>
</organism>
<keyword evidence="2" id="KW-1003">Cell membrane</keyword>
<dbReference type="InterPro" id="IPR011009">
    <property type="entry name" value="Kinase-like_dom_sf"/>
</dbReference>
<protein>
    <recommendedName>
        <fullName evidence="4">Protein kinase domain-containing protein</fullName>
    </recommendedName>
</protein>
<feature type="compositionally biased region" description="Polar residues" evidence="3">
    <location>
        <begin position="63"/>
        <end position="78"/>
    </location>
</feature>
<dbReference type="EMBL" id="JACTNZ010000006">
    <property type="protein sequence ID" value="KAG5546086.1"/>
    <property type="molecule type" value="Genomic_DNA"/>
</dbReference>
<reference evidence="5 6" key="1">
    <citation type="submission" date="2020-08" db="EMBL/GenBank/DDBJ databases">
        <title>Plant Genome Project.</title>
        <authorList>
            <person name="Zhang R.-G."/>
        </authorList>
    </citation>
    <scope>NUCLEOTIDE SEQUENCE [LARGE SCALE GENOMIC DNA]</scope>
    <source>
        <strain evidence="5">WSP0</strain>
        <tissue evidence="5">Leaf</tissue>
    </source>
</reference>
<evidence type="ECO:0000256" key="2">
    <source>
        <dbReference type="ARBA" id="ARBA00022475"/>
    </source>
</evidence>
<gene>
    <name evidence="5" type="ORF">RHGRI_018309</name>
</gene>
<feature type="region of interest" description="Disordered" evidence="3">
    <location>
        <begin position="90"/>
        <end position="147"/>
    </location>
</feature>
<dbReference type="InterPro" id="IPR050823">
    <property type="entry name" value="Plant_Ser_Thr_Prot_Kinase"/>
</dbReference>
<dbReference type="Proteomes" id="UP000823749">
    <property type="component" value="Chromosome 6"/>
</dbReference>
<dbReference type="Gene3D" id="1.10.510.10">
    <property type="entry name" value="Transferase(Phosphotransferase) domain 1"/>
    <property type="match status" value="1"/>
</dbReference>
<dbReference type="InterPro" id="IPR001245">
    <property type="entry name" value="Ser-Thr/Tyr_kinase_cat_dom"/>
</dbReference>
<dbReference type="AlphaFoldDB" id="A0AAV6K105"/>
<dbReference type="GO" id="GO:0005524">
    <property type="term" value="F:ATP binding"/>
    <property type="evidence" value="ECO:0007669"/>
    <property type="project" value="InterPro"/>
</dbReference>
<keyword evidence="2" id="KW-0472">Membrane</keyword>
<comment type="caution">
    <text evidence="5">The sequence shown here is derived from an EMBL/GenBank/DDBJ whole genome shotgun (WGS) entry which is preliminary data.</text>
</comment>